<proteinExistence type="predicted"/>
<name>A0A285GA72_9FIRM</name>
<dbReference type="RefSeq" id="WP_097016931.1">
    <property type="nucleotide sequence ID" value="NZ_OBDZ01000005.1"/>
</dbReference>
<protein>
    <submittedName>
        <fullName evidence="1">Uncharacterized protein</fullName>
    </submittedName>
</protein>
<accession>A0A285GA72</accession>
<evidence type="ECO:0000313" key="1">
    <source>
        <dbReference type="EMBL" id="SNY19311.1"/>
    </source>
</evidence>
<keyword evidence="2" id="KW-1185">Reference proteome</keyword>
<organism evidence="1 2">
    <name type="scientific">Orenia metallireducens</name>
    <dbReference type="NCBI Taxonomy" id="1413210"/>
    <lineage>
        <taxon>Bacteria</taxon>
        <taxon>Bacillati</taxon>
        <taxon>Bacillota</taxon>
        <taxon>Clostridia</taxon>
        <taxon>Halanaerobiales</taxon>
        <taxon>Halobacteroidaceae</taxon>
        <taxon>Orenia</taxon>
    </lineage>
</organism>
<sequence>MKIELKPCYPIGTILCEQLEKLQEEWVEIIESDSWENLASEFLDLAQVSTGVAGLYDIEKVSISLDEIKTTILEHQNGFADLYEALCTLHGVVVWTGCYKNAIELAKISICCFYDLICEHDRGCKKYRQKLLDRFLDEHQAKLESRKKEWAVHDSSDNR</sequence>
<evidence type="ECO:0000313" key="2">
    <source>
        <dbReference type="Proteomes" id="UP000219573"/>
    </source>
</evidence>
<dbReference type="EMBL" id="OBDZ01000005">
    <property type="protein sequence ID" value="SNY19311.1"/>
    <property type="molecule type" value="Genomic_DNA"/>
</dbReference>
<dbReference type="Proteomes" id="UP000219573">
    <property type="component" value="Unassembled WGS sequence"/>
</dbReference>
<dbReference type="AlphaFoldDB" id="A0A285GA72"/>
<reference evidence="2" key="1">
    <citation type="submission" date="2017-09" db="EMBL/GenBank/DDBJ databases">
        <authorList>
            <person name="Varghese N."/>
            <person name="Submissions S."/>
        </authorList>
    </citation>
    <scope>NUCLEOTIDE SEQUENCE [LARGE SCALE GENOMIC DNA]</scope>
    <source>
        <strain evidence="2">MSL47</strain>
    </source>
</reference>
<gene>
    <name evidence="1" type="ORF">SAMN06265827_10598</name>
</gene>